<dbReference type="AlphaFoldDB" id="A0A833S700"/>
<gene>
    <name evidence="1" type="ORF">GN244_ATG18452</name>
    <name evidence="3" type="ORF">GN958_ATG07844</name>
    <name evidence="2" type="ORF">GN958_ATG22595</name>
</gene>
<dbReference type="EMBL" id="WSZM01000756">
    <property type="protein sequence ID" value="KAF4029807.1"/>
    <property type="molecule type" value="Genomic_DNA"/>
</dbReference>
<organism evidence="1 4">
    <name type="scientific">Phytophthora infestans</name>
    <name type="common">Potato late blight agent</name>
    <name type="synonym">Botrytis infestans</name>
    <dbReference type="NCBI Taxonomy" id="4787"/>
    <lineage>
        <taxon>Eukaryota</taxon>
        <taxon>Sar</taxon>
        <taxon>Stramenopiles</taxon>
        <taxon>Oomycota</taxon>
        <taxon>Peronosporomycetes</taxon>
        <taxon>Peronosporales</taxon>
        <taxon>Peronosporaceae</taxon>
        <taxon>Phytophthora</taxon>
    </lineage>
</organism>
<sequence>MAHSTHSALFWLQRCINDSSSGDENVSPNVCPDPRRSGTAKGIDAAIIAPVTPFSSYHCELDDIFAGAAQHATTTYTTAEDTIALQ</sequence>
<dbReference type="Proteomes" id="UP000704712">
    <property type="component" value="Unassembled WGS sequence"/>
</dbReference>
<accession>A0A833S700</accession>
<name>A0A833S700_PHYIN</name>
<comment type="caution">
    <text evidence="1">The sequence shown here is derived from an EMBL/GenBank/DDBJ whole genome shotgun (WGS) entry which is preliminary data.</text>
</comment>
<evidence type="ECO:0000313" key="1">
    <source>
        <dbReference type="EMBL" id="KAF4029807.1"/>
    </source>
</evidence>
<evidence type="ECO:0000313" key="2">
    <source>
        <dbReference type="EMBL" id="KAF4128218.1"/>
    </source>
</evidence>
<dbReference type="EMBL" id="JAACNO010001119">
    <property type="protein sequence ID" value="KAF4142972.1"/>
    <property type="molecule type" value="Genomic_DNA"/>
</dbReference>
<dbReference type="EMBL" id="JAACNO010003160">
    <property type="protein sequence ID" value="KAF4128218.1"/>
    <property type="molecule type" value="Genomic_DNA"/>
</dbReference>
<proteinExistence type="predicted"/>
<keyword evidence="4" id="KW-1185">Reference proteome</keyword>
<reference evidence="1" key="1">
    <citation type="submission" date="2020-04" db="EMBL/GenBank/DDBJ databases">
        <title>Hybrid Assembly of Korean Phytophthora infestans isolates.</title>
        <authorList>
            <person name="Prokchorchik M."/>
            <person name="Lee Y."/>
            <person name="Seo J."/>
            <person name="Cho J.-H."/>
            <person name="Park Y.-E."/>
            <person name="Jang D.-C."/>
            <person name="Im J.-S."/>
            <person name="Choi J.-G."/>
            <person name="Park H.-J."/>
            <person name="Lee G.-B."/>
            <person name="Lee Y.-G."/>
            <person name="Hong S.-Y."/>
            <person name="Cho K."/>
            <person name="Sohn K.H."/>
        </authorList>
    </citation>
    <scope>NUCLEOTIDE SEQUENCE</scope>
    <source>
        <strain evidence="1">KR_1_A1</strain>
        <strain evidence="2">KR_2_A2</strain>
    </source>
</reference>
<evidence type="ECO:0000313" key="3">
    <source>
        <dbReference type="EMBL" id="KAF4142972.1"/>
    </source>
</evidence>
<protein>
    <submittedName>
        <fullName evidence="1">Uncharacterized protein</fullName>
    </submittedName>
</protein>
<dbReference type="Proteomes" id="UP000602510">
    <property type="component" value="Unassembled WGS sequence"/>
</dbReference>
<evidence type="ECO:0000313" key="4">
    <source>
        <dbReference type="Proteomes" id="UP000602510"/>
    </source>
</evidence>